<sequence length="97" mass="10383">MESLMTAKDLAIVLKYTEASVYNLASTRPQSLPPSFHLGKSLRWYPAVVDAWLREKAGLSSNLSPTSECPPVQKKRGRPTKGEAAAKAAQKAAGGAK</sequence>
<proteinExistence type="predicted"/>
<feature type="region of interest" description="Disordered" evidence="1">
    <location>
        <begin position="60"/>
        <end position="97"/>
    </location>
</feature>
<reference evidence="2 3" key="1">
    <citation type="journal article" date="2009" name="Appl. Environ. Microbiol.">
        <title>Community genomic and proteomic analyses of chemoautotrophic iron-oxidizing "Leptospirillum rubarum" (Group II) and "Leptospirillum ferrodiazotrophum" (Group III) bacteria in acid mine drainage biofilms.</title>
        <authorList>
            <person name="Goltsman D.S."/>
            <person name="Denef V.J."/>
            <person name="Singer S.W."/>
            <person name="VerBerkmoes N.C."/>
            <person name="Lefsrud M."/>
            <person name="Mueller R.S."/>
            <person name="Dick G.J."/>
            <person name="Sun C.L."/>
            <person name="Wheeler K.E."/>
            <person name="Zemla A."/>
            <person name="Baker B.J."/>
            <person name="Hauser L."/>
            <person name="Land M."/>
            <person name="Shah M.B."/>
            <person name="Thelen M.P."/>
            <person name="Hettich R.L."/>
            <person name="Banfield J.F."/>
        </authorList>
    </citation>
    <scope>NUCLEOTIDE SEQUENCE [LARGE SCALE GENOMIC DNA]</scope>
</reference>
<feature type="compositionally biased region" description="Low complexity" evidence="1">
    <location>
        <begin position="82"/>
        <end position="97"/>
    </location>
</feature>
<evidence type="ECO:0008006" key="4">
    <source>
        <dbReference type="Google" id="ProtNLM"/>
    </source>
</evidence>
<evidence type="ECO:0000256" key="1">
    <source>
        <dbReference type="SAM" id="MobiDB-lite"/>
    </source>
</evidence>
<gene>
    <name evidence="2" type="ORF">UBAL3_95530032</name>
</gene>
<evidence type="ECO:0000313" key="3">
    <source>
        <dbReference type="Proteomes" id="UP000009374"/>
    </source>
</evidence>
<dbReference type="Proteomes" id="UP000009374">
    <property type="component" value="Unassembled WGS sequence"/>
</dbReference>
<evidence type="ECO:0000313" key="2">
    <source>
        <dbReference type="EMBL" id="EES51762.1"/>
    </source>
</evidence>
<protein>
    <recommendedName>
        <fullName evidence="4">Helix-turn-helix domain-containing protein</fullName>
    </recommendedName>
</protein>
<dbReference type="EMBL" id="GG693885">
    <property type="protein sequence ID" value="EES51762.1"/>
    <property type="molecule type" value="Genomic_DNA"/>
</dbReference>
<accession>C6I071</accession>
<organism evidence="2 3">
    <name type="scientific">Leptospirillum ferrodiazotrophum</name>
    <dbReference type="NCBI Taxonomy" id="412449"/>
    <lineage>
        <taxon>Bacteria</taxon>
        <taxon>Pseudomonadati</taxon>
        <taxon>Nitrospirota</taxon>
        <taxon>Nitrospiria</taxon>
        <taxon>Nitrospirales</taxon>
        <taxon>Nitrospiraceae</taxon>
        <taxon>Leptospirillum</taxon>
    </lineage>
</organism>
<dbReference type="AlphaFoldDB" id="C6I071"/>
<keyword evidence="3" id="KW-1185">Reference proteome</keyword>
<name>C6I071_9BACT</name>